<evidence type="ECO:0000256" key="3">
    <source>
        <dbReference type="SAM" id="Phobius"/>
    </source>
</evidence>
<dbReference type="Pfam" id="PF13624">
    <property type="entry name" value="SurA_N_3"/>
    <property type="match status" value="1"/>
</dbReference>
<keyword evidence="3" id="KW-1133">Transmembrane helix</keyword>
<dbReference type="InterPro" id="IPR027304">
    <property type="entry name" value="Trigger_fact/SurA_dom_sf"/>
</dbReference>
<keyword evidence="1" id="KW-0732">Signal</keyword>
<feature type="region of interest" description="Disordered" evidence="2">
    <location>
        <begin position="1"/>
        <end position="20"/>
    </location>
</feature>
<dbReference type="InterPro" id="IPR050280">
    <property type="entry name" value="OMP_Chaperone_SurA"/>
</dbReference>
<dbReference type="PANTHER" id="PTHR47637">
    <property type="entry name" value="CHAPERONE SURA"/>
    <property type="match status" value="1"/>
</dbReference>
<keyword evidence="3" id="KW-0472">Membrane</keyword>
<feature type="compositionally biased region" description="Polar residues" evidence="2">
    <location>
        <begin position="1"/>
        <end position="14"/>
    </location>
</feature>
<evidence type="ECO:0000313" key="4">
    <source>
        <dbReference type="EMBL" id="RUT28530.1"/>
    </source>
</evidence>
<dbReference type="Proteomes" id="UP000281547">
    <property type="component" value="Unassembled WGS sequence"/>
</dbReference>
<feature type="transmembrane region" description="Helical" evidence="3">
    <location>
        <begin position="85"/>
        <end position="109"/>
    </location>
</feature>
<organism evidence="4 5">
    <name type="scientific">Arsenicitalea aurantiaca</name>
    <dbReference type="NCBI Taxonomy" id="1783274"/>
    <lineage>
        <taxon>Bacteria</taxon>
        <taxon>Pseudomonadati</taxon>
        <taxon>Pseudomonadota</taxon>
        <taxon>Alphaproteobacteria</taxon>
        <taxon>Hyphomicrobiales</taxon>
        <taxon>Devosiaceae</taxon>
        <taxon>Arsenicitalea</taxon>
    </lineage>
</organism>
<evidence type="ECO:0000313" key="5">
    <source>
        <dbReference type="Proteomes" id="UP000281547"/>
    </source>
</evidence>
<dbReference type="PANTHER" id="PTHR47637:SF1">
    <property type="entry name" value="CHAPERONE SURA"/>
    <property type="match status" value="1"/>
</dbReference>
<evidence type="ECO:0000256" key="1">
    <source>
        <dbReference type="ARBA" id="ARBA00022729"/>
    </source>
</evidence>
<dbReference type="AlphaFoldDB" id="A0A433X392"/>
<dbReference type="Gene3D" id="1.10.4030.10">
    <property type="entry name" value="Porin chaperone SurA, peptide-binding domain"/>
    <property type="match status" value="1"/>
</dbReference>
<proteinExistence type="predicted"/>
<comment type="caution">
    <text evidence="4">The sequence shown here is derived from an EMBL/GenBank/DDBJ whole genome shotgun (WGS) entry which is preliminary data.</text>
</comment>
<keyword evidence="5" id="KW-1185">Reference proteome</keyword>
<sequence length="377" mass="41150">MRGSSMMTAISNSGRRGRSRVRPIARRTICGIRSTSGSRAHRATFWASDAGGLLRHTDFGRISGQQSRLQTGTQTIGMTIMVRMLAALALSLTMMMGMAVPASAASVVASVNEQPITDLQLNARLRLYELEGRSGRNAARDELINEALQMQEARRLGIEVTDAEVSQAILNVARNLRVSPENLREILSSRGVNISTLQDRMRAAIAWSKVTQAAVVPRVQISDVELEQRAVGQVSEANSFDYILKEVLFIMPGGQGNASARTAEANRYRSSFAGCDTAVQRSLNFTDAAVRDIGRRHATQLPEAIASELAGINVGGITRPRVVENGVSMLAVCQKAQARDTTFIKNQLRQEVGNEQLRAEADKYLAEVRSRSNIVIR</sequence>
<dbReference type="GO" id="GO:0016853">
    <property type="term" value="F:isomerase activity"/>
    <property type="evidence" value="ECO:0007669"/>
    <property type="project" value="UniProtKB-KW"/>
</dbReference>
<protein>
    <submittedName>
        <fullName evidence="4">Peptidylprolyl isomerase</fullName>
    </submittedName>
</protein>
<gene>
    <name evidence="4" type="ORF">EMQ25_16255</name>
</gene>
<dbReference type="SUPFAM" id="SSF109998">
    <property type="entry name" value="Triger factor/SurA peptide-binding domain-like"/>
    <property type="match status" value="1"/>
</dbReference>
<reference evidence="4 5" key="1">
    <citation type="journal article" date="2016" name="Int. J. Syst. Evol. Microbiol.">
        <title>Arsenicitalea aurantiaca gen. nov., sp. nov., a new member of the family Hyphomicrobiaceae, isolated from high-arsenic sediment.</title>
        <authorList>
            <person name="Mu Y."/>
            <person name="Zhou L."/>
            <person name="Zeng X.C."/>
            <person name="Liu L."/>
            <person name="Pan Y."/>
            <person name="Chen X."/>
            <person name="Wang J."/>
            <person name="Li S."/>
            <person name="Li W.J."/>
            <person name="Wang Y."/>
        </authorList>
    </citation>
    <scope>NUCLEOTIDE SEQUENCE [LARGE SCALE GENOMIC DNA]</scope>
    <source>
        <strain evidence="4 5">42-50</strain>
    </source>
</reference>
<keyword evidence="3" id="KW-0812">Transmembrane</keyword>
<accession>A0A433X392</accession>
<dbReference type="EMBL" id="RZNJ01000007">
    <property type="protein sequence ID" value="RUT28530.1"/>
    <property type="molecule type" value="Genomic_DNA"/>
</dbReference>
<keyword evidence="4" id="KW-0413">Isomerase</keyword>
<name>A0A433X392_9HYPH</name>
<evidence type="ECO:0000256" key="2">
    <source>
        <dbReference type="SAM" id="MobiDB-lite"/>
    </source>
</evidence>